<feature type="transmembrane region" description="Helical" evidence="1">
    <location>
        <begin position="158"/>
        <end position="179"/>
    </location>
</feature>
<evidence type="ECO:0000313" key="3">
    <source>
        <dbReference type="EMBL" id="GJM53080.1"/>
    </source>
</evidence>
<keyword evidence="1" id="KW-0472">Membrane</keyword>
<dbReference type="EMBL" id="BQKB01000025">
    <property type="protein sequence ID" value="GJM53080.1"/>
    <property type="molecule type" value="Genomic_DNA"/>
</dbReference>
<sequence>MAKLFKTSIARKVAMALSGIFLVIFLVIHFAVNLTSVFSENLFNELSHFMGTNPLIQFAMQPILLLGVIFHFVMGFVLEIQNRKARGANAYVQYNGGANSTWMSRNMIYSGGVVLMFLILHLKHFWIHEMNVKYVQGDMTGLGIDGGFRYYADLIATLSNPITVAVYVLSFIFLCLHLLHGFKSSMQSVGILTIRQKTLVSIGKWYSYIICGGFIFIALFHFFSNFSHS</sequence>
<dbReference type="SUPFAM" id="SSF81343">
    <property type="entry name" value="Fumarate reductase respiratory complex transmembrane subunits"/>
    <property type="match status" value="1"/>
</dbReference>
<evidence type="ECO:0000256" key="1">
    <source>
        <dbReference type="SAM" id="Phobius"/>
    </source>
</evidence>
<dbReference type="Proteomes" id="UP001208692">
    <property type="component" value="Unassembled WGS sequence"/>
</dbReference>
<evidence type="ECO:0000313" key="4">
    <source>
        <dbReference type="Proteomes" id="UP001207736"/>
    </source>
</evidence>
<protein>
    <submittedName>
        <fullName evidence="2">Succinate dehydrogenase</fullName>
    </submittedName>
</protein>
<dbReference type="AlphaFoldDB" id="A0AAV5AXK1"/>
<dbReference type="Gene3D" id="1.20.1300.10">
    <property type="entry name" value="Fumarate reductase/succinate dehydrogenase, transmembrane subunit"/>
    <property type="match status" value="1"/>
</dbReference>
<feature type="transmembrane region" description="Helical" evidence="1">
    <location>
        <begin position="55"/>
        <end position="78"/>
    </location>
</feature>
<keyword evidence="1" id="KW-0812">Transmembrane</keyword>
<feature type="transmembrane region" description="Helical" evidence="1">
    <location>
        <begin position="205"/>
        <end position="223"/>
    </location>
</feature>
<comment type="caution">
    <text evidence="2">The sequence shown here is derived from an EMBL/GenBank/DDBJ whole genome shotgun (WGS) entry which is preliminary data.</text>
</comment>
<dbReference type="Proteomes" id="UP001207736">
    <property type="component" value="Unassembled WGS sequence"/>
</dbReference>
<keyword evidence="1" id="KW-1133">Transmembrane helix</keyword>
<name>A0AAV5AXK1_9FLAO</name>
<dbReference type="EMBL" id="BQKA01000021">
    <property type="protein sequence ID" value="GJM50095.1"/>
    <property type="molecule type" value="Genomic_DNA"/>
</dbReference>
<organism evidence="2 4">
    <name type="scientific">Capnocytophaga catalasegens</name>
    <dbReference type="NCBI Taxonomy" id="1004260"/>
    <lineage>
        <taxon>Bacteria</taxon>
        <taxon>Pseudomonadati</taxon>
        <taxon>Bacteroidota</taxon>
        <taxon>Flavobacteriia</taxon>
        <taxon>Flavobacteriales</taxon>
        <taxon>Flavobacteriaceae</taxon>
        <taxon>Capnocytophaga</taxon>
    </lineage>
</organism>
<keyword evidence="5" id="KW-1185">Reference proteome</keyword>
<accession>A0AAV5AXK1</accession>
<feature type="transmembrane region" description="Helical" evidence="1">
    <location>
        <begin position="107"/>
        <end position="127"/>
    </location>
</feature>
<dbReference type="GO" id="GO:0016020">
    <property type="term" value="C:membrane"/>
    <property type="evidence" value="ECO:0007669"/>
    <property type="project" value="InterPro"/>
</dbReference>
<evidence type="ECO:0000313" key="5">
    <source>
        <dbReference type="Proteomes" id="UP001208692"/>
    </source>
</evidence>
<reference evidence="2 5" key="1">
    <citation type="submission" date="2021-11" db="EMBL/GenBank/DDBJ databases">
        <title>Draft genome sequence of Capnocytophaga sp. strain KC07075 isolated from cat oral cavity.</title>
        <authorList>
            <person name="Suzuki M."/>
            <person name="Imaoka K."/>
            <person name="Kimura M."/>
            <person name="Morikawa S."/>
            <person name="Maeda K."/>
        </authorList>
    </citation>
    <scope>NUCLEOTIDE SEQUENCE</scope>
    <source>
        <strain evidence="2">KC07075</strain>
        <strain evidence="3 5">KC07079</strain>
    </source>
</reference>
<dbReference type="InterPro" id="IPR011138">
    <property type="entry name" value="Cytochrome_b-558"/>
</dbReference>
<gene>
    <name evidence="2" type="primary">sdhC</name>
    <name evidence="2" type="ORF">RCZ15_10690</name>
    <name evidence="3" type="ORF">RCZ16_13970</name>
</gene>
<evidence type="ECO:0000313" key="2">
    <source>
        <dbReference type="EMBL" id="GJM50095.1"/>
    </source>
</evidence>
<proteinExistence type="predicted"/>
<dbReference type="NCBIfam" id="TIGR02046">
    <property type="entry name" value="sdhC_b558_fam"/>
    <property type="match status" value="1"/>
</dbReference>
<feature type="transmembrane region" description="Helical" evidence="1">
    <location>
        <begin position="12"/>
        <end position="35"/>
    </location>
</feature>
<dbReference type="RefSeq" id="WP_264846732.1">
    <property type="nucleotide sequence ID" value="NZ_BPMA01000028.1"/>
</dbReference>
<dbReference type="InterPro" id="IPR034804">
    <property type="entry name" value="SQR/QFR_C/D"/>
</dbReference>
<dbReference type="CDD" id="cd03498">
    <property type="entry name" value="SQR_TypeB_2_TM"/>
    <property type="match status" value="1"/>
</dbReference>